<accession>A0A4S4BV05</accession>
<dbReference type="InterPro" id="IPR008979">
    <property type="entry name" value="Galactose-bd-like_sf"/>
</dbReference>
<dbReference type="AlphaFoldDB" id="A0A4S4BV05"/>
<dbReference type="SUPFAM" id="SSF49785">
    <property type="entry name" value="Galactose-binding domain-like"/>
    <property type="match status" value="1"/>
</dbReference>
<dbReference type="Gene3D" id="2.60.120.260">
    <property type="entry name" value="Galactose-binding domain-like"/>
    <property type="match status" value="1"/>
</dbReference>
<keyword evidence="2" id="KW-1185">Reference proteome</keyword>
<proteinExistence type="predicted"/>
<sequence>MANVNRVRNGGFEQSSPPTVGPFWTATGTAVTATGDQLLGANYAILAVDGDAISQPLLPLQVGENYTFQAAFSTAASTGTIDVDITGQPTRSFQAVNIIVGDYAFYNFDFTATDANSTLTITNNTGVATPVQIDVVSVKLA</sequence>
<dbReference type="OrthoDB" id="3333873at2"/>
<organism evidence="1 2">
    <name type="scientific">Metabacillus sediminilitoris</name>
    <dbReference type="NCBI Taxonomy" id="2567941"/>
    <lineage>
        <taxon>Bacteria</taxon>
        <taxon>Bacillati</taxon>
        <taxon>Bacillota</taxon>
        <taxon>Bacilli</taxon>
        <taxon>Bacillales</taxon>
        <taxon>Bacillaceae</taxon>
        <taxon>Metabacillus</taxon>
    </lineage>
</organism>
<dbReference type="Proteomes" id="UP000310334">
    <property type="component" value="Unassembled WGS sequence"/>
</dbReference>
<comment type="caution">
    <text evidence="1">The sequence shown here is derived from an EMBL/GenBank/DDBJ whole genome shotgun (WGS) entry which is preliminary data.</text>
</comment>
<reference evidence="1 2" key="1">
    <citation type="submission" date="2019-04" db="EMBL/GenBank/DDBJ databases">
        <title>Bacillus sediminilitoris sp. nov., isolated from a tidal flat sediment on the East China Sea.</title>
        <authorList>
            <person name="Wei Y."/>
            <person name="Mao H."/>
            <person name="Fang J."/>
        </authorList>
    </citation>
    <scope>NUCLEOTIDE SEQUENCE [LARGE SCALE GENOMIC DNA]</scope>
    <source>
        <strain evidence="1 2">DSL-17</strain>
    </source>
</reference>
<protein>
    <submittedName>
        <fullName evidence="1">Uncharacterized protein</fullName>
    </submittedName>
</protein>
<gene>
    <name evidence="1" type="ORF">E6W99_14540</name>
</gene>
<evidence type="ECO:0000313" key="1">
    <source>
        <dbReference type="EMBL" id="THF78936.1"/>
    </source>
</evidence>
<dbReference type="RefSeq" id="WP_136355096.1">
    <property type="nucleotide sequence ID" value="NZ_CP046266.1"/>
</dbReference>
<evidence type="ECO:0000313" key="2">
    <source>
        <dbReference type="Proteomes" id="UP000310334"/>
    </source>
</evidence>
<dbReference type="EMBL" id="SSNT01000010">
    <property type="protein sequence ID" value="THF78936.1"/>
    <property type="molecule type" value="Genomic_DNA"/>
</dbReference>
<name>A0A4S4BV05_9BACI</name>